<name>A0A1D3JV05_PSEVE</name>
<dbReference type="Proteomes" id="UP000245431">
    <property type="component" value="Chromosome PVE_r1"/>
</dbReference>
<dbReference type="AlphaFoldDB" id="A0A1D3JV05"/>
<evidence type="ECO:0000313" key="1">
    <source>
        <dbReference type="EMBL" id="SBW79781.1"/>
    </source>
</evidence>
<gene>
    <name evidence="1" type="ORF">PVE_R1G1895</name>
</gene>
<organism evidence="1 2">
    <name type="scientific">Pseudomonas veronii 1YdBTEX2</name>
    <dbReference type="NCBI Taxonomy" id="1295141"/>
    <lineage>
        <taxon>Bacteria</taxon>
        <taxon>Pseudomonadati</taxon>
        <taxon>Pseudomonadota</taxon>
        <taxon>Gammaproteobacteria</taxon>
        <taxon>Pseudomonadales</taxon>
        <taxon>Pseudomonadaceae</taxon>
        <taxon>Pseudomonas</taxon>
    </lineage>
</organism>
<dbReference type="Pfam" id="PF14281">
    <property type="entry name" value="PDDEXK_4"/>
    <property type="match status" value="1"/>
</dbReference>
<protein>
    <recommendedName>
        <fullName evidence="3">PD-(D/E)XK nuclease superfamily protein</fullName>
    </recommendedName>
</protein>
<dbReference type="RefSeq" id="WP_017849361.1">
    <property type="nucleotide sequence ID" value="NZ_AOUH01000045.1"/>
</dbReference>
<sequence>MHLLITRAASLRATLHRPEPFNLFTLLRSASDEVRLHSRYLAFLLNPKGGHAAGGKLLELWLAALNIEGFDCRAVTVDVEYRNVDILIRNGKRQAIIIENKLNAEDQDAQLHRYLEALQGEGYQTFPPLYLTLDGRDADTRSCLGIDYQRISYAADILPWLAQCQPWVIREAGVRESLLQYIDLIAKLTFQNQGHAYMDALKQTLRQDNNLLVVKDLQRAFTETLKDLQLELWQAVAKCVEDKYPALPKPSESPTAAVIDRYYSAARDNRYYGLHYELGFMAGSVYIELNHRFYCGYCCDAESHPRDFGQLEMLTLLLENDGVSENGLLWRFTTELNMKHPSDEHLMTLLASGTRAQAAERMADDLYDLWYKAHELYGAAASGAGRMAADQPG</sequence>
<dbReference type="InterPro" id="IPR029470">
    <property type="entry name" value="PDDEXK_4"/>
</dbReference>
<reference evidence="2" key="1">
    <citation type="submission" date="2016-07" db="EMBL/GenBank/DDBJ databases">
        <authorList>
            <person name="Florea S."/>
            <person name="Webb J.S."/>
            <person name="Jaromczyk J."/>
            <person name="Schardl C.L."/>
        </authorList>
    </citation>
    <scope>NUCLEOTIDE SEQUENCE [LARGE SCALE GENOMIC DNA]</scope>
    <source>
        <strain evidence="2">1YdBTEX2</strain>
    </source>
</reference>
<dbReference type="EMBL" id="LT599583">
    <property type="protein sequence ID" value="SBW79781.1"/>
    <property type="molecule type" value="Genomic_DNA"/>
</dbReference>
<accession>A0A1D3JV05</accession>
<evidence type="ECO:0000313" key="2">
    <source>
        <dbReference type="Proteomes" id="UP000245431"/>
    </source>
</evidence>
<proteinExistence type="predicted"/>
<evidence type="ECO:0008006" key="3">
    <source>
        <dbReference type="Google" id="ProtNLM"/>
    </source>
</evidence>